<keyword evidence="3" id="KW-0862">Zinc</keyword>
<evidence type="ECO:0000256" key="5">
    <source>
        <dbReference type="SAM" id="MobiDB-lite"/>
    </source>
</evidence>
<evidence type="ECO:0000259" key="6">
    <source>
        <dbReference type="PROSITE" id="PS00028"/>
    </source>
</evidence>
<dbReference type="SUPFAM" id="SSF57667">
    <property type="entry name" value="beta-beta-alpha zinc fingers"/>
    <property type="match status" value="1"/>
</dbReference>
<dbReference type="InterPro" id="IPR013087">
    <property type="entry name" value="Znf_C2H2_type"/>
</dbReference>
<keyword evidence="2" id="KW-0863">Zinc-finger</keyword>
<dbReference type="InterPro" id="IPR036236">
    <property type="entry name" value="Znf_C2H2_sf"/>
</dbReference>
<feature type="domain" description="C2H2-type" evidence="6">
    <location>
        <begin position="90"/>
        <end position="112"/>
    </location>
</feature>
<sequence length="219" mass="24785">MSGKTSVDQYGRKTWNLKEYEKDAKRKRPSDTEESAANAAKLVKNMTVLQQRQKLFKESFLAVKSHTLLGADAASSQATYGKNKRFGFFCPICDLSFRDTLALVDHINLPQHEKKVVRLGGDQSGQGESLVDGVKRATLEQVAQTIEELVKELLQKKLLSGAAETLQERVRKREEFEAERFRLRDEKKQQKKTEKAEEPSEMSEMGKLMGIEGFGSTKK</sequence>
<name>A0A4P9ZJV5_9ASCO</name>
<keyword evidence="1" id="KW-0479">Metal-binding</keyword>
<evidence type="ECO:0000256" key="4">
    <source>
        <dbReference type="ARBA" id="ARBA00023242"/>
    </source>
</evidence>
<dbReference type="GO" id="GO:0000398">
    <property type="term" value="P:mRNA splicing, via spliceosome"/>
    <property type="evidence" value="ECO:0007669"/>
    <property type="project" value="InterPro"/>
</dbReference>
<evidence type="ECO:0000256" key="3">
    <source>
        <dbReference type="ARBA" id="ARBA00022833"/>
    </source>
</evidence>
<dbReference type="InterPro" id="IPR040107">
    <property type="entry name" value="Snu23"/>
</dbReference>
<dbReference type="EMBL" id="ML004432">
    <property type="protein sequence ID" value="RKP32370.1"/>
    <property type="molecule type" value="Genomic_DNA"/>
</dbReference>
<evidence type="ECO:0000313" key="8">
    <source>
        <dbReference type="Proteomes" id="UP000268321"/>
    </source>
</evidence>
<protein>
    <recommendedName>
        <fullName evidence="6">C2H2-type domain-containing protein</fullName>
    </recommendedName>
</protein>
<evidence type="ECO:0000256" key="1">
    <source>
        <dbReference type="ARBA" id="ARBA00022723"/>
    </source>
</evidence>
<dbReference type="OrthoDB" id="30343at2759"/>
<dbReference type="GO" id="GO:0046540">
    <property type="term" value="C:U4/U6 x U5 tri-snRNP complex"/>
    <property type="evidence" value="ECO:0007669"/>
    <property type="project" value="TreeGrafter"/>
</dbReference>
<gene>
    <name evidence="7" type="ORF">METBISCDRAFT_21637</name>
</gene>
<dbReference type="Proteomes" id="UP000268321">
    <property type="component" value="Unassembled WGS sequence"/>
</dbReference>
<feature type="region of interest" description="Disordered" evidence="5">
    <location>
        <begin position="181"/>
        <end position="219"/>
    </location>
</feature>
<reference evidence="8" key="1">
    <citation type="journal article" date="2018" name="Nat. Microbiol.">
        <title>Leveraging single-cell genomics to expand the fungal tree of life.</title>
        <authorList>
            <person name="Ahrendt S.R."/>
            <person name="Quandt C.A."/>
            <person name="Ciobanu D."/>
            <person name="Clum A."/>
            <person name="Salamov A."/>
            <person name="Andreopoulos B."/>
            <person name="Cheng J.F."/>
            <person name="Woyke T."/>
            <person name="Pelin A."/>
            <person name="Henrissat B."/>
            <person name="Reynolds N.K."/>
            <person name="Benny G.L."/>
            <person name="Smith M.E."/>
            <person name="James T.Y."/>
            <person name="Grigoriev I.V."/>
        </authorList>
    </citation>
    <scope>NUCLEOTIDE SEQUENCE [LARGE SCALE GENOMIC DNA]</scope>
    <source>
        <strain evidence="8">Baker2002</strain>
    </source>
</reference>
<dbReference type="GO" id="GO:0005681">
    <property type="term" value="C:spliceosomal complex"/>
    <property type="evidence" value="ECO:0007669"/>
    <property type="project" value="InterPro"/>
</dbReference>
<dbReference type="AlphaFoldDB" id="A0A4P9ZJV5"/>
<organism evidence="7 8">
    <name type="scientific">Metschnikowia bicuspidata</name>
    <dbReference type="NCBI Taxonomy" id="27322"/>
    <lineage>
        <taxon>Eukaryota</taxon>
        <taxon>Fungi</taxon>
        <taxon>Dikarya</taxon>
        <taxon>Ascomycota</taxon>
        <taxon>Saccharomycotina</taxon>
        <taxon>Pichiomycetes</taxon>
        <taxon>Metschnikowiaceae</taxon>
        <taxon>Metschnikowia</taxon>
    </lineage>
</organism>
<evidence type="ECO:0000256" key="2">
    <source>
        <dbReference type="ARBA" id="ARBA00022771"/>
    </source>
</evidence>
<evidence type="ECO:0000313" key="7">
    <source>
        <dbReference type="EMBL" id="RKP32370.1"/>
    </source>
</evidence>
<accession>A0A4P9ZJV5</accession>
<dbReference type="PROSITE" id="PS00028">
    <property type="entry name" value="ZINC_FINGER_C2H2_1"/>
    <property type="match status" value="1"/>
</dbReference>
<keyword evidence="4" id="KW-0539">Nucleus</keyword>
<dbReference type="GO" id="GO:0008270">
    <property type="term" value="F:zinc ion binding"/>
    <property type="evidence" value="ECO:0007669"/>
    <property type="project" value="UniProtKB-KW"/>
</dbReference>
<proteinExistence type="predicted"/>
<dbReference type="PANTHER" id="PTHR45986">
    <property type="entry name" value="ZINC FINGER MATRIN-TYPE PROTEIN 2"/>
    <property type="match status" value="1"/>
</dbReference>
<keyword evidence="8" id="KW-1185">Reference proteome</keyword>
<dbReference type="PANTHER" id="PTHR45986:SF1">
    <property type="entry name" value="ZINC FINGER MATRIN-TYPE PROTEIN 2"/>
    <property type="match status" value="1"/>
</dbReference>
<feature type="compositionally biased region" description="Basic and acidic residues" evidence="5">
    <location>
        <begin position="181"/>
        <end position="198"/>
    </location>
</feature>